<organism evidence="1 2">
    <name type="scientific">Batillaria attramentaria</name>
    <dbReference type="NCBI Taxonomy" id="370345"/>
    <lineage>
        <taxon>Eukaryota</taxon>
        <taxon>Metazoa</taxon>
        <taxon>Spiralia</taxon>
        <taxon>Lophotrochozoa</taxon>
        <taxon>Mollusca</taxon>
        <taxon>Gastropoda</taxon>
        <taxon>Caenogastropoda</taxon>
        <taxon>Sorbeoconcha</taxon>
        <taxon>Cerithioidea</taxon>
        <taxon>Batillariidae</taxon>
        <taxon>Batillaria</taxon>
    </lineage>
</organism>
<evidence type="ECO:0000313" key="1">
    <source>
        <dbReference type="EMBL" id="KAK7497835.1"/>
    </source>
</evidence>
<keyword evidence="2" id="KW-1185">Reference proteome</keyword>
<name>A0ABD0LEN6_9CAEN</name>
<comment type="caution">
    <text evidence="1">The sequence shown here is derived from an EMBL/GenBank/DDBJ whole genome shotgun (WGS) entry which is preliminary data.</text>
</comment>
<accession>A0ABD0LEN6</accession>
<proteinExistence type="predicted"/>
<gene>
    <name evidence="1" type="ORF">BaRGS_00010969</name>
</gene>
<sequence length="83" mass="9528">MKYVQRPQEILPLQNCGFWGARCVGTKKWPYVLARCAGLCVYKCRKQEEWGRLVGPEQTVYMHPVFPQSSSLVGSKRSLLLLI</sequence>
<reference evidence="1 2" key="1">
    <citation type="journal article" date="2023" name="Sci. Data">
        <title>Genome assembly of the Korean intertidal mud-creeper Batillaria attramentaria.</title>
        <authorList>
            <person name="Patra A.K."/>
            <person name="Ho P.T."/>
            <person name="Jun S."/>
            <person name="Lee S.J."/>
            <person name="Kim Y."/>
            <person name="Won Y.J."/>
        </authorList>
    </citation>
    <scope>NUCLEOTIDE SEQUENCE [LARGE SCALE GENOMIC DNA]</scope>
    <source>
        <strain evidence="1">Wonlab-2016</strain>
    </source>
</reference>
<dbReference type="EMBL" id="JACVVK020000055">
    <property type="protein sequence ID" value="KAK7497835.1"/>
    <property type="molecule type" value="Genomic_DNA"/>
</dbReference>
<protein>
    <submittedName>
        <fullName evidence="1">Uncharacterized protein</fullName>
    </submittedName>
</protein>
<evidence type="ECO:0000313" key="2">
    <source>
        <dbReference type="Proteomes" id="UP001519460"/>
    </source>
</evidence>
<dbReference type="AlphaFoldDB" id="A0ABD0LEN6"/>
<dbReference type="Proteomes" id="UP001519460">
    <property type="component" value="Unassembled WGS sequence"/>
</dbReference>